<sequence length="80" mass="9557">MEQGIKEKLERFKVKAEIFLSKNIKAFIVDANNDFYFCDIESVGEDYLIVMGFAGQRKSEKDKIFFIDILRFEEYEEKEE</sequence>
<organism evidence="1">
    <name type="scientific">marine sediment metagenome</name>
    <dbReference type="NCBI Taxonomy" id="412755"/>
    <lineage>
        <taxon>unclassified sequences</taxon>
        <taxon>metagenomes</taxon>
        <taxon>ecological metagenomes</taxon>
    </lineage>
</organism>
<protein>
    <submittedName>
        <fullName evidence="1">Uncharacterized protein</fullName>
    </submittedName>
</protein>
<accession>A0A0F9KED0</accession>
<proteinExistence type="predicted"/>
<gene>
    <name evidence="1" type="ORF">LCGC14_1714220</name>
</gene>
<evidence type="ECO:0000313" key="1">
    <source>
        <dbReference type="EMBL" id="KKM13645.1"/>
    </source>
</evidence>
<dbReference type="AlphaFoldDB" id="A0A0F9KED0"/>
<name>A0A0F9KED0_9ZZZZ</name>
<dbReference type="EMBL" id="LAZR01015334">
    <property type="protein sequence ID" value="KKM13645.1"/>
    <property type="molecule type" value="Genomic_DNA"/>
</dbReference>
<reference evidence="1" key="1">
    <citation type="journal article" date="2015" name="Nature">
        <title>Complex archaea that bridge the gap between prokaryotes and eukaryotes.</title>
        <authorList>
            <person name="Spang A."/>
            <person name="Saw J.H."/>
            <person name="Jorgensen S.L."/>
            <person name="Zaremba-Niedzwiedzka K."/>
            <person name="Martijn J."/>
            <person name="Lind A.E."/>
            <person name="van Eijk R."/>
            <person name="Schleper C."/>
            <person name="Guy L."/>
            <person name="Ettema T.J."/>
        </authorList>
    </citation>
    <scope>NUCLEOTIDE SEQUENCE</scope>
</reference>
<comment type="caution">
    <text evidence="1">The sequence shown here is derived from an EMBL/GenBank/DDBJ whole genome shotgun (WGS) entry which is preliminary data.</text>
</comment>